<feature type="transmembrane region" description="Helical" evidence="1">
    <location>
        <begin position="273"/>
        <end position="294"/>
    </location>
</feature>
<evidence type="ECO:0000313" key="3">
    <source>
        <dbReference type="Proteomes" id="UP000284892"/>
    </source>
</evidence>
<reference evidence="2 3" key="1">
    <citation type="submission" date="2018-09" db="EMBL/GenBank/DDBJ databases">
        <title>Genomic Encyclopedia of Archaeal and Bacterial Type Strains, Phase II (KMG-II): from individual species to whole genera.</title>
        <authorList>
            <person name="Goeker M."/>
        </authorList>
    </citation>
    <scope>NUCLEOTIDE SEQUENCE [LARGE SCALE GENOMIC DNA]</scope>
    <source>
        <strain evidence="2 3">DSM 26283</strain>
    </source>
</reference>
<sequence length="359" mass="41617">MKTEQVDCQNCDKTFEDGFEFCPHCGQKTDEDLTLSVLFYNTISNYFSFDARFLKGFIFLMFKPGFLPQKFIEGKRLLYLHPGQMYLFVAFIFFFIFSFTVTENTNDLNKALQENDRISLSGGEIKTIEKPTLDSIQINKILKPIKNNQEVLGVAENDVKVLDSIIKSESVNDMQTAGLTFDFDEKKVDSLIKVGAEDKAVYTAMGMPDDAGFIKRKFYAQMLKLYKEKGVGSILLTLYNSLPIALFFLLPIFALILKILYRKKGPYTHHLVFSLYYFSFLFTAISLVYLINILIDIPDWIDWVLIASTFFYLMIAVKRFYKQGWFLSWFKSGLTTFLFLLFVTPFTIIIVGIFSFMFY</sequence>
<comment type="caution">
    <text evidence="2">The sequence shown here is derived from an EMBL/GenBank/DDBJ whole genome shotgun (WGS) entry which is preliminary data.</text>
</comment>
<accession>A0A420DLT2</accession>
<feature type="transmembrane region" description="Helical" evidence="1">
    <location>
        <begin position="300"/>
        <end position="317"/>
    </location>
</feature>
<feature type="transmembrane region" description="Helical" evidence="1">
    <location>
        <begin position="242"/>
        <end position="261"/>
    </location>
</feature>
<dbReference type="RefSeq" id="WP_120200565.1">
    <property type="nucleotide sequence ID" value="NZ_RAQJ01000002.1"/>
</dbReference>
<feature type="transmembrane region" description="Helical" evidence="1">
    <location>
        <begin position="337"/>
        <end position="358"/>
    </location>
</feature>
<gene>
    <name evidence="2" type="ORF">BXY80_1430</name>
</gene>
<evidence type="ECO:0000256" key="1">
    <source>
        <dbReference type="SAM" id="Phobius"/>
    </source>
</evidence>
<organism evidence="2 3">
    <name type="scientific">Ichthyenterobacterium magnum</name>
    <dbReference type="NCBI Taxonomy" id="1230530"/>
    <lineage>
        <taxon>Bacteria</taxon>
        <taxon>Pseudomonadati</taxon>
        <taxon>Bacteroidota</taxon>
        <taxon>Flavobacteriia</taxon>
        <taxon>Flavobacteriales</taxon>
        <taxon>Flavobacteriaceae</taxon>
        <taxon>Ichthyenterobacterium</taxon>
    </lineage>
</organism>
<dbReference type="EMBL" id="RAQJ01000002">
    <property type="protein sequence ID" value="RKE95244.1"/>
    <property type="molecule type" value="Genomic_DNA"/>
</dbReference>
<name>A0A420DLT2_9FLAO</name>
<feature type="transmembrane region" description="Helical" evidence="1">
    <location>
        <begin position="83"/>
        <end position="101"/>
    </location>
</feature>
<keyword evidence="1" id="KW-1133">Transmembrane helix</keyword>
<evidence type="ECO:0000313" key="2">
    <source>
        <dbReference type="EMBL" id="RKE95244.1"/>
    </source>
</evidence>
<keyword evidence="1" id="KW-0812">Transmembrane</keyword>
<proteinExistence type="predicted"/>
<keyword evidence="1" id="KW-0472">Membrane</keyword>
<keyword evidence="3" id="KW-1185">Reference proteome</keyword>
<dbReference type="InterPro" id="IPR022134">
    <property type="entry name" value="DUF3667"/>
</dbReference>
<dbReference type="OrthoDB" id="1143019at2"/>
<dbReference type="Proteomes" id="UP000284892">
    <property type="component" value="Unassembled WGS sequence"/>
</dbReference>
<protein>
    <submittedName>
        <fullName evidence="2">Uncharacterized protein DUF3667</fullName>
    </submittedName>
</protein>
<dbReference type="Pfam" id="PF12412">
    <property type="entry name" value="DUF3667"/>
    <property type="match status" value="1"/>
</dbReference>
<dbReference type="AlphaFoldDB" id="A0A420DLT2"/>